<reference evidence="1 2" key="1">
    <citation type="journal article" date="2016" name="Nat. Commun.">
        <title>Extremotolerant tardigrade genome and improved radiotolerance of human cultured cells by tardigrade-unique protein.</title>
        <authorList>
            <person name="Hashimoto T."/>
            <person name="Horikawa D.D."/>
            <person name="Saito Y."/>
            <person name="Kuwahara H."/>
            <person name="Kozuka-Hata H."/>
            <person name="Shin-I T."/>
            <person name="Minakuchi Y."/>
            <person name="Ohishi K."/>
            <person name="Motoyama A."/>
            <person name="Aizu T."/>
            <person name="Enomoto A."/>
            <person name="Kondo K."/>
            <person name="Tanaka S."/>
            <person name="Hara Y."/>
            <person name="Koshikawa S."/>
            <person name="Sagara H."/>
            <person name="Miura T."/>
            <person name="Yokobori S."/>
            <person name="Miyagawa K."/>
            <person name="Suzuki Y."/>
            <person name="Kubo T."/>
            <person name="Oyama M."/>
            <person name="Kohara Y."/>
            <person name="Fujiyama A."/>
            <person name="Arakawa K."/>
            <person name="Katayama T."/>
            <person name="Toyoda A."/>
            <person name="Kunieda T."/>
        </authorList>
    </citation>
    <scope>NUCLEOTIDE SEQUENCE [LARGE SCALE GENOMIC DNA]</scope>
    <source>
        <strain evidence="1 2">YOKOZUNA-1</strain>
    </source>
</reference>
<evidence type="ECO:0000313" key="2">
    <source>
        <dbReference type="Proteomes" id="UP000186922"/>
    </source>
</evidence>
<comment type="caution">
    <text evidence="1">The sequence shown here is derived from an EMBL/GenBank/DDBJ whole genome shotgun (WGS) entry which is preliminary data.</text>
</comment>
<keyword evidence="2" id="KW-1185">Reference proteome</keyword>
<dbReference type="AlphaFoldDB" id="A0A1D1VDA5"/>
<accession>A0A1D1VDA5</accession>
<organism evidence="1 2">
    <name type="scientific">Ramazzottius varieornatus</name>
    <name type="common">Water bear</name>
    <name type="synonym">Tardigrade</name>
    <dbReference type="NCBI Taxonomy" id="947166"/>
    <lineage>
        <taxon>Eukaryota</taxon>
        <taxon>Metazoa</taxon>
        <taxon>Ecdysozoa</taxon>
        <taxon>Tardigrada</taxon>
        <taxon>Eutardigrada</taxon>
        <taxon>Parachela</taxon>
        <taxon>Hypsibioidea</taxon>
        <taxon>Ramazzottiidae</taxon>
        <taxon>Ramazzottius</taxon>
    </lineage>
</organism>
<sequence>MKKLIEQADWFKQRAHVGANVTVDEVPESGLITRALFKEGFRYVEKEGLTIAK</sequence>
<evidence type="ECO:0000313" key="1">
    <source>
        <dbReference type="EMBL" id="GAU99634.1"/>
    </source>
</evidence>
<gene>
    <name evidence="1" type="primary">RvY_10602-1</name>
    <name evidence="1" type="synonym">RvY_10602.1</name>
    <name evidence="1" type="ORF">RvY_10602</name>
</gene>
<dbReference type="EMBL" id="BDGG01000005">
    <property type="protein sequence ID" value="GAU99634.1"/>
    <property type="molecule type" value="Genomic_DNA"/>
</dbReference>
<dbReference type="Proteomes" id="UP000186922">
    <property type="component" value="Unassembled WGS sequence"/>
</dbReference>
<name>A0A1D1VDA5_RAMVA</name>
<proteinExistence type="predicted"/>
<protein>
    <submittedName>
        <fullName evidence="1">Uncharacterized protein</fullName>
    </submittedName>
</protein>